<dbReference type="PANTHER" id="PTHR36245:SF5">
    <property type="entry name" value="GLYCINE-RICH PROTEIN DOT1-LIKE"/>
    <property type="match status" value="1"/>
</dbReference>
<accession>A0A1U8B6U5</accession>
<dbReference type="KEGG" id="nnu:104607645"/>
<dbReference type="GeneID" id="104607645"/>
<dbReference type="PANTHER" id="PTHR36245">
    <property type="entry name" value="GLYCINE-RICH PROTEIN DOT1-LIKE"/>
    <property type="match status" value="1"/>
</dbReference>
<evidence type="ECO:0000313" key="2">
    <source>
        <dbReference type="RefSeq" id="XP_010271624.1"/>
    </source>
</evidence>
<sequence length="140" mass="14703">MGMKEIGWLALLLFYLLCLSSSSSLRDIACVQEYFAGDKGINETMSKRAEPACYTLVSRRGGGGHGAHDYHGAVEGGNSGGSGRGGGNLNDERSKFPLIVIAGSTAANHHRNSNGNAGTDKSSYPMLTMLVAAFLSSFVL</sequence>
<name>A0A1U8B6U5_NELNU</name>
<protein>
    <submittedName>
        <fullName evidence="2">Uncharacterized protein LOC104607645</fullName>
    </submittedName>
</protein>
<gene>
    <name evidence="2" type="primary">LOC104607645</name>
</gene>
<organism evidence="1 2">
    <name type="scientific">Nelumbo nucifera</name>
    <name type="common">Sacred lotus</name>
    <dbReference type="NCBI Taxonomy" id="4432"/>
    <lineage>
        <taxon>Eukaryota</taxon>
        <taxon>Viridiplantae</taxon>
        <taxon>Streptophyta</taxon>
        <taxon>Embryophyta</taxon>
        <taxon>Tracheophyta</taxon>
        <taxon>Spermatophyta</taxon>
        <taxon>Magnoliopsida</taxon>
        <taxon>Proteales</taxon>
        <taxon>Nelumbonaceae</taxon>
        <taxon>Nelumbo</taxon>
    </lineage>
</organism>
<dbReference type="RefSeq" id="XP_010271624.1">
    <property type="nucleotide sequence ID" value="XM_010273322.2"/>
</dbReference>
<dbReference type="Proteomes" id="UP000189703">
    <property type="component" value="Unplaced"/>
</dbReference>
<reference evidence="2" key="1">
    <citation type="submission" date="2025-08" db="UniProtKB">
        <authorList>
            <consortium name="RefSeq"/>
        </authorList>
    </citation>
    <scope>IDENTIFICATION</scope>
</reference>
<evidence type="ECO:0000313" key="1">
    <source>
        <dbReference type="Proteomes" id="UP000189703"/>
    </source>
</evidence>
<dbReference type="AlphaFoldDB" id="A0A1U8B6U5"/>
<keyword evidence="1" id="KW-1185">Reference proteome</keyword>
<proteinExistence type="predicted"/>